<keyword evidence="5" id="KW-0862">Zinc</keyword>
<feature type="region of interest" description="Disordered" evidence="9">
    <location>
        <begin position="294"/>
        <end position="333"/>
    </location>
</feature>
<keyword evidence="11" id="KW-1185">Reference proteome</keyword>
<reference evidence="10" key="1">
    <citation type="journal article" date="2020" name="Nat. Commun.">
        <title>Large-scale genome sequencing of mycorrhizal fungi provides insights into the early evolution of symbiotic traits.</title>
        <authorList>
            <person name="Miyauchi S."/>
            <person name="Kiss E."/>
            <person name="Kuo A."/>
            <person name="Drula E."/>
            <person name="Kohler A."/>
            <person name="Sanchez-Garcia M."/>
            <person name="Morin E."/>
            <person name="Andreopoulos B."/>
            <person name="Barry K.W."/>
            <person name="Bonito G."/>
            <person name="Buee M."/>
            <person name="Carver A."/>
            <person name="Chen C."/>
            <person name="Cichocki N."/>
            <person name="Clum A."/>
            <person name="Culley D."/>
            <person name="Crous P.W."/>
            <person name="Fauchery L."/>
            <person name="Girlanda M."/>
            <person name="Hayes R.D."/>
            <person name="Keri Z."/>
            <person name="LaButti K."/>
            <person name="Lipzen A."/>
            <person name="Lombard V."/>
            <person name="Magnuson J."/>
            <person name="Maillard F."/>
            <person name="Murat C."/>
            <person name="Nolan M."/>
            <person name="Ohm R.A."/>
            <person name="Pangilinan J."/>
            <person name="Pereira M.F."/>
            <person name="Perotto S."/>
            <person name="Peter M."/>
            <person name="Pfister S."/>
            <person name="Riley R."/>
            <person name="Sitrit Y."/>
            <person name="Stielow J.B."/>
            <person name="Szollosi G."/>
            <person name="Zifcakova L."/>
            <person name="Stursova M."/>
            <person name="Spatafora J.W."/>
            <person name="Tedersoo L."/>
            <person name="Vaario L.M."/>
            <person name="Yamada A."/>
            <person name="Yan M."/>
            <person name="Wang P."/>
            <person name="Xu J."/>
            <person name="Bruns T."/>
            <person name="Baldrian P."/>
            <person name="Vilgalys R."/>
            <person name="Dunand C."/>
            <person name="Henrissat B."/>
            <person name="Grigoriev I.V."/>
            <person name="Hibbett D."/>
            <person name="Nagy L.G."/>
            <person name="Martin F.M."/>
        </authorList>
    </citation>
    <scope>NUCLEOTIDE SEQUENCE</scope>
    <source>
        <strain evidence="10">UP504</strain>
    </source>
</reference>
<evidence type="ECO:0000256" key="3">
    <source>
        <dbReference type="ARBA" id="ARBA00022723"/>
    </source>
</evidence>
<dbReference type="Proteomes" id="UP000886523">
    <property type="component" value="Unassembled WGS sequence"/>
</dbReference>
<keyword evidence="8" id="KW-0539">Nucleus</keyword>
<dbReference type="AlphaFoldDB" id="A0A9P6AI94"/>
<evidence type="ECO:0000256" key="7">
    <source>
        <dbReference type="ARBA" id="ARBA00023163"/>
    </source>
</evidence>
<dbReference type="PROSITE" id="PS00115">
    <property type="entry name" value="RNA_POL_II_REPEAT"/>
    <property type="match status" value="2"/>
</dbReference>
<keyword evidence="3" id="KW-0479">Metal-binding</keyword>
<evidence type="ECO:0000256" key="5">
    <source>
        <dbReference type="ARBA" id="ARBA00022833"/>
    </source>
</evidence>
<feature type="region of interest" description="Disordered" evidence="9">
    <location>
        <begin position="217"/>
        <end position="248"/>
    </location>
</feature>
<keyword evidence="2" id="KW-0597">Phosphoprotein</keyword>
<dbReference type="GO" id="GO:0006366">
    <property type="term" value="P:transcription by RNA polymerase II"/>
    <property type="evidence" value="ECO:0007669"/>
    <property type="project" value="InterPro"/>
</dbReference>
<evidence type="ECO:0000256" key="8">
    <source>
        <dbReference type="ARBA" id="ARBA00023242"/>
    </source>
</evidence>
<proteinExistence type="predicted"/>
<evidence type="ECO:0000256" key="4">
    <source>
        <dbReference type="ARBA" id="ARBA00022737"/>
    </source>
</evidence>
<feature type="compositionally biased region" description="Basic and acidic residues" evidence="9">
    <location>
        <begin position="11"/>
        <end position="29"/>
    </location>
</feature>
<keyword evidence="7" id="KW-0804">Transcription</keyword>
<comment type="caution">
    <text evidence="10">The sequence shown here is derived from an EMBL/GenBank/DDBJ whole genome shotgun (WGS) entry which is preliminary data.</text>
</comment>
<dbReference type="GO" id="GO:0046872">
    <property type="term" value="F:metal ion binding"/>
    <property type="evidence" value="ECO:0007669"/>
    <property type="project" value="UniProtKB-KW"/>
</dbReference>
<evidence type="ECO:0000256" key="1">
    <source>
        <dbReference type="ARBA" id="ARBA00004123"/>
    </source>
</evidence>
<evidence type="ECO:0000313" key="11">
    <source>
        <dbReference type="Proteomes" id="UP000886523"/>
    </source>
</evidence>
<accession>A0A9P6AI94</accession>
<organism evidence="10 11">
    <name type="scientific">Hydnum rufescens UP504</name>
    <dbReference type="NCBI Taxonomy" id="1448309"/>
    <lineage>
        <taxon>Eukaryota</taxon>
        <taxon>Fungi</taxon>
        <taxon>Dikarya</taxon>
        <taxon>Basidiomycota</taxon>
        <taxon>Agaricomycotina</taxon>
        <taxon>Agaricomycetes</taxon>
        <taxon>Cantharellales</taxon>
        <taxon>Hydnaceae</taxon>
        <taxon>Hydnum</taxon>
    </lineage>
</organism>
<evidence type="ECO:0000256" key="2">
    <source>
        <dbReference type="ARBA" id="ARBA00022553"/>
    </source>
</evidence>
<dbReference type="OrthoDB" id="5599182at2759"/>
<dbReference type="GO" id="GO:0005634">
    <property type="term" value="C:nucleus"/>
    <property type="evidence" value="ECO:0007669"/>
    <property type="project" value="UniProtKB-SubCell"/>
</dbReference>
<gene>
    <name evidence="10" type="ORF">BS47DRAFT_1400466</name>
</gene>
<comment type="subcellular location">
    <subcellularLocation>
        <location evidence="1">Nucleus</location>
    </subcellularLocation>
</comment>
<keyword evidence="4" id="KW-0677">Repeat</keyword>
<dbReference type="GO" id="GO:0003677">
    <property type="term" value="F:DNA binding"/>
    <property type="evidence" value="ECO:0007669"/>
    <property type="project" value="UniProtKB-KW"/>
</dbReference>
<evidence type="ECO:0000256" key="9">
    <source>
        <dbReference type="SAM" id="MobiDB-lite"/>
    </source>
</evidence>
<feature type="compositionally biased region" description="Low complexity" evidence="9">
    <location>
        <begin position="294"/>
        <end position="317"/>
    </location>
</feature>
<sequence>MAHGASDNGDLEMHEGGVVKKPSTEREVAGRGPDCSGGDAASSHIFGTLSQRLDSRASARSTHVPELAEGIQAYAVKQARILAVANADVELATIPFVPPFTPAESFAPMAEILAKPIIGQMAPMGTGGFDIVLDMLKDVIVDHRLLVQNMLAAHAGYGVATPGGLIPYNSSSPMYDEAFKGDAVAFSLLAQSGEDDPAGFTSYLLGFSQSPFRAGPDSALPRASPYSPSPPGNHSSTPPCTPASFGKPATSPFRTPPFATSPFFSQFCGAAILPTSPMLDLVSPANSHYTLTSPTFSPHPTSPQYSPTSPSFSPVSPRYSPTSPAQGSPMPPKYKSHPLRITQWILPHHYVEQICSPS</sequence>
<evidence type="ECO:0000313" key="10">
    <source>
        <dbReference type="EMBL" id="KAF9505351.1"/>
    </source>
</evidence>
<keyword evidence="6" id="KW-0238">DNA-binding</keyword>
<dbReference type="EMBL" id="MU129158">
    <property type="protein sequence ID" value="KAF9505351.1"/>
    <property type="molecule type" value="Genomic_DNA"/>
</dbReference>
<protein>
    <submittedName>
        <fullName evidence="10">Uncharacterized protein</fullName>
    </submittedName>
</protein>
<evidence type="ECO:0000256" key="6">
    <source>
        <dbReference type="ARBA" id="ARBA00023125"/>
    </source>
</evidence>
<name>A0A9P6AI94_9AGAM</name>
<dbReference type="InterPro" id="IPR000684">
    <property type="entry name" value="RNA_pol_II_repeat_euk"/>
</dbReference>
<feature type="region of interest" description="Disordered" evidence="9">
    <location>
        <begin position="1"/>
        <end position="41"/>
    </location>
</feature>